<protein>
    <submittedName>
        <fullName evidence="4">M23 family metallopeptidase</fullName>
    </submittedName>
</protein>
<evidence type="ECO:0000313" key="4">
    <source>
        <dbReference type="EMBL" id="QRJ63721.1"/>
    </source>
</evidence>
<evidence type="ECO:0000313" key="5">
    <source>
        <dbReference type="Proteomes" id="UP000663444"/>
    </source>
</evidence>
<keyword evidence="2" id="KW-1133">Transmembrane helix</keyword>
<dbReference type="KEGG" id="ares:IWH25_18605"/>
<accession>A0A974SNV8</accession>
<name>A0A974SNV8_9RHOO</name>
<organism evidence="4 5">
    <name type="scientific">Azospira restricta</name>
    <dbReference type="NCBI Taxonomy" id="404405"/>
    <lineage>
        <taxon>Bacteria</taxon>
        <taxon>Pseudomonadati</taxon>
        <taxon>Pseudomonadota</taxon>
        <taxon>Betaproteobacteria</taxon>
        <taxon>Rhodocyclales</taxon>
        <taxon>Rhodocyclaceae</taxon>
        <taxon>Azospira</taxon>
    </lineage>
</organism>
<keyword evidence="2" id="KW-0812">Transmembrane</keyword>
<dbReference type="InterPro" id="IPR011055">
    <property type="entry name" value="Dup_hybrid_motif"/>
</dbReference>
<dbReference type="InterPro" id="IPR050570">
    <property type="entry name" value="Cell_wall_metabolism_enzyme"/>
</dbReference>
<evidence type="ECO:0000256" key="2">
    <source>
        <dbReference type="SAM" id="Phobius"/>
    </source>
</evidence>
<proteinExistence type="predicted"/>
<dbReference type="Pfam" id="PF01551">
    <property type="entry name" value="Peptidase_M23"/>
    <property type="match status" value="1"/>
</dbReference>
<sequence>MHIILVSNRLATAKTFVITPRFVLAAVTVFLAMMFATSALFSWLSVQFRLPFLEHMVLSVHKQEVERSDAYMRDNLNAMAARLGQMQAQLLRLDSLGERVSSLAGVKPEDKPIDFRGGQGGPLLLAQPQTPVEFGQALDRLSRHVEYRLDALSAMESQLLDEKVRRSLLPTITPIQGNYVGSGFGWRVDPIVGAGAMHEGIDFVADVGTPVIAAAGGVVVVAENHPQYGNLIEIDHGNDFSTRYAHLSKLVVKDGQFVKRGQHLGLSGNTGRSTGPHLHFEVRYKGVAQNPSRFLQQGGQLAQASRGRR</sequence>
<dbReference type="Proteomes" id="UP000663444">
    <property type="component" value="Chromosome"/>
</dbReference>
<feature type="domain" description="M23ase beta-sheet core" evidence="3">
    <location>
        <begin position="197"/>
        <end position="291"/>
    </location>
</feature>
<dbReference type="SUPFAM" id="SSF51261">
    <property type="entry name" value="Duplicated hybrid motif"/>
    <property type="match status" value="1"/>
</dbReference>
<evidence type="ECO:0000259" key="3">
    <source>
        <dbReference type="Pfam" id="PF01551"/>
    </source>
</evidence>
<dbReference type="EMBL" id="CP064781">
    <property type="protein sequence ID" value="QRJ63721.1"/>
    <property type="molecule type" value="Genomic_DNA"/>
</dbReference>
<dbReference type="PANTHER" id="PTHR21666:SF289">
    <property type="entry name" value="L-ALA--D-GLU ENDOPEPTIDASE"/>
    <property type="match status" value="1"/>
</dbReference>
<feature type="transmembrane region" description="Helical" evidence="2">
    <location>
        <begin position="22"/>
        <end position="46"/>
    </location>
</feature>
<dbReference type="Gene3D" id="2.70.70.10">
    <property type="entry name" value="Glucose Permease (Domain IIA)"/>
    <property type="match status" value="1"/>
</dbReference>
<keyword evidence="2" id="KW-0472">Membrane</keyword>
<keyword evidence="1" id="KW-0732">Signal</keyword>
<dbReference type="AlphaFoldDB" id="A0A974SNV8"/>
<reference evidence="4" key="1">
    <citation type="submission" date="2020-11" db="EMBL/GenBank/DDBJ databases">
        <title>Azospira restricta DSM 18626 genome sequence.</title>
        <authorList>
            <person name="Moe W.M."/>
        </authorList>
    </citation>
    <scope>NUCLEOTIDE SEQUENCE</scope>
    <source>
        <strain evidence="4">DSM 18626</strain>
    </source>
</reference>
<evidence type="ECO:0000256" key="1">
    <source>
        <dbReference type="ARBA" id="ARBA00022729"/>
    </source>
</evidence>
<dbReference type="InterPro" id="IPR016047">
    <property type="entry name" value="M23ase_b-sheet_dom"/>
</dbReference>
<dbReference type="CDD" id="cd12797">
    <property type="entry name" value="M23_peptidase"/>
    <property type="match status" value="1"/>
</dbReference>
<dbReference type="FunFam" id="2.70.70.10:FF:000006">
    <property type="entry name" value="M23 family peptidase"/>
    <property type="match status" value="1"/>
</dbReference>
<gene>
    <name evidence="4" type="ORF">IWH25_18605</name>
</gene>
<keyword evidence="5" id="KW-1185">Reference proteome</keyword>
<dbReference type="RefSeq" id="WP_203387253.1">
    <property type="nucleotide sequence ID" value="NZ_CP064781.1"/>
</dbReference>
<dbReference type="GO" id="GO:0004222">
    <property type="term" value="F:metalloendopeptidase activity"/>
    <property type="evidence" value="ECO:0007669"/>
    <property type="project" value="TreeGrafter"/>
</dbReference>
<dbReference type="PANTHER" id="PTHR21666">
    <property type="entry name" value="PEPTIDASE-RELATED"/>
    <property type="match status" value="1"/>
</dbReference>